<feature type="region of interest" description="Disordered" evidence="1">
    <location>
        <begin position="43"/>
        <end position="66"/>
    </location>
</feature>
<proteinExistence type="predicted"/>
<comment type="caution">
    <text evidence="2">The sequence shown here is derived from an EMBL/GenBank/DDBJ whole genome shotgun (WGS) entry which is preliminary data.</text>
</comment>
<evidence type="ECO:0000256" key="1">
    <source>
        <dbReference type="SAM" id="MobiDB-lite"/>
    </source>
</evidence>
<reference evidence="2 3" key="1">
    <citation type="submission" date="2016-10" db="EMBL/GenBank/DDBJ databases">
        <authorList>
            <person name="Varghese N."/>
            <person name="Submissions S."/>
        </authorList>
    </citation>
    <scope>NUCLEOTIDE SEQUENCE [LARGE SCALE GENOMIC DNA]</scope>
    <source>
        <strain evidence="2 3">DSM 16392</strain>
    </source>
</reference>
<gene>
    <name evidence="2" type="ORF">SAMN04488518_11353</name>
</gene>
<protein>
    <submittedName>
        <fullName evidence="2">Uncharacterized protein</fullName>
    </submittedName>
</protein>
<dbReference type="Proteomes" id="UP000199598">
    <property type="component" value="Unassembled WGS sequence"/>
</dbReference>
<evidence type="ECO:0000313" key="2">
    <source>
        <dbReference type="EMBL" id="SFK98282.1"/>
    </source>
</evidence>
<keyword evidence="3" id="KW-1185">Reference proteome</keyword>
<name>A0A1I4DXH3_9HYPH</name>
<accession>A0A1I4DXH3</accession>
<organism evidence="2 3">
    <name type="scientific">Pseudovibrio ascidiaceicola</name>
    <dbReference type="NCBI Taxonomy" id="285279"/>
    <lineage>
        <taxon>Bacteria</taxon>
        <taxon>Pseudomonadati</taxon>
        <taxon>Pseudomonadota</taxon>
        <taxon>Alphaproteobacteria</taxon>
        <taxon>Hyphomicrobiales</taxon>
        <taxon>Stappiaceae</taxon>
        <taxon>Pseudovibrio</taxon>
    </lineage>
</organism>
<dbReference type="RefSeq" id="WP_093522618.1">
    <property type="nucleotide sequence ID" value="NZ_FOSK01000013.1"/>
</dbReference>
<evidence type="ECO:0000313" key="3">
    <source>
        <dbReference type="Proteomes" id="UP000199598"/>
    </source>
</evidence>
<dbReference type="EMBL" id="FOSK01000013">
    <property type="protein sequence ID" value="SFK98282.1"/>
    <property type="molecule type" value="Genomic_DNA"/>
</dbReference>
<sequence>MEKKRYRVLRAGFLHGTYRREGEEVDLFEKQAKVDLPPLGSRLAEVSTKTTKPAAAKGKASSRKAG</sequence>
<feature type="compositionally biased region" description="Low complexity" evidence="1">
    <location>
        <begin position="47"/>
        <end position="59"/>
    </location>
</feature>